<accession>A0A318SWL1</accession>
<dbReference type="PANTHER" id="PTHR46580:SF4">
    <property type="entry name" value="ATP_GTP-BINDING PROTEIN"/>
    <property type="match status" value="1"/>
</dbReference>
<dbReference type="EMBL" id="QJTF01000048">
    <property type="protein sequence ID" value="PYE84207.1"/>
    <property type="molecule type" value="Genomic_DNA"/>
</dbReference>
<dbReference type="InterPro" id="IPR028994">
    <property type="entry name" value="Integrin_alpha_N"/>
</dbReference>
<dbReference type="Pfam" id="PF16640">
    <property type="entry name" value="Big_3_5"/>
    <property type="match status" value="3"/>
</dbReference>
<name>A0A318SWL1_9HYPH</name>
<dbReference type="PANTHER" id="PTHR46580">
    <property type="entry name" value="SENSOR KINASE-RELATED"/>
    <property type="match status" value="1"/>
</dbReference>
<comment type="caution">
    <text evidence="3">The sequence shown here is derived from an EMBL/GenBank/DDBJ whole genome shotgun (WGS) entry which is preliminary data.</text>
</comment>
<dbReference type="AlphaFoldDB" id="A0A318SWL1"/>
<feature type="domain" description="Bacterial Ig-like" evidence="2">
    <location>
        <begin position="79"/>
        <end position="174"/>
    </location>
</feature>
<reference evidence="3 4" key="1">
    <citation type="submission" date="2018-06" db="EMBL/GenBank/DDBJ databases">
        <title>Genomic Encyclopedia of Type Strains, Phase III (KMG-III): the genomes of soil and plant-associated and newly described type strains.</title>
        <authorList>
            <person name="Whitman W."/>
        </authorList>
    </citation>
    <scope>NUCLEOTIDE SEQUENCE [LARGE SCALE GENOMIC DNA]</scope>
    <source>
        <strain evidence="3 4">ORS 1419</strain>
    </source>
</reference>
<dbReference type="InterPro" id="IPR032109">
    <property type="entry name" value="Big_3_5"/>
</dbReference>
<dbReference type="Gene3D" id="2.40.128.340">
    <property type="match status" value="1"/>
</dbReference>
<proteinExistence type="predicted"/>
<dbReference type="InterPro" id="IPR013517">
    <property type="entry name" value="FG-GAP"/>
</dbReference>
<dbReference type="SUPFAM" id="SSF69318">
    <property type="entry name" value="Integrin alpha N-terminal domain"/>
    <property type="match status" value="1"/>
</dbReference>
<sequence>MTDAFATISDAFSFYRDRKSRGAANSGGGRRGWRAIGLMLIAQLVLLTGIVPQAQAQDGIADPAGANSIAADVGTTTALTITPSSINQSQSATLTATVKSDKSGTPVVTGTVDFCRTGAKACAGSDRIGTAQLVNGAASIVIFADPGQHSYTAMFRGGPGYTASASASQTLTVNRTSLYTTETVIGKVEGTGPYTLPVTVTGFGTPPAQVRSGLPAGPAPTGDVTILDKTNNNAKIGSATLTQPPVYGVADTTATLTTGKGPFSFAGADFNKDGRADLAIANALDNNIQIFLAQSDGKFPATPSWTIGNVTGAYPIVAGDFTNDGYIDLAVGATSNISVFTGKGKDGFNPTPFDTAASYMVSFAVSDFDASGTLDLALVTSGGSQIWLGDGAGKFTAKGSPVPPGNTTDMEWYGANAAAGDFNNDGKPDLLVPPGYGSLVWVLLGDGTGLFQADPTQIDTRAGFVPAVAAADFDQDGNLDFTVSVGNTSVAFYQGQGDGKTFIAKPVVTFADTASVNVTVGDFNADGWPDAAAAISQSDGGTLRGKIQILLGSSSQPWNFTSSTTVQVGQIPYSPVVGDFNGDGFADVAVANVIDNSVSVASLQPAATVTGTAQNVPVPVGAGTHDVWADYDGDTNFAPSASGTVPLGAKKFDTTLALSAMPGPPVAAPRKVALSASLDTGKQDLRGYAPSGEVTFSIVNGEQLGTAPVTLDSNTKQYVASLPAQVLPTGSYTIQATYPGDGNFNASTPATLPFTVTGTTTTLKITPDPVDQGKPATLTATVTDGKTAITSGTVDFCHSGVEACAGSDRIGSAQIANGEARIVIFADVGVHSYTARFRGITGYPGSRSTSQTLTVTPTSLYTTTTVIGKVEGTGPYTLPVTVTGFGTPPAQVRWEMPGGQVPTGDVTILDKTNNNFKLGSATLTGTATLTQQPVYGVAETTATLTTGNGPFSLAGADFNDDGL</sequence>
<gene>
    <name evidence="3" type="ORF">C7477_1481</name>
</gene>
<protein>
    <submittedName>
        <fullName evidence="3">VCBS repeat protein</fullName>
    </submittedName>
</protein>
<dbReference type="Pfam" id="PF13517">
    <property type="entry name" value="FG-GAP_3"/>
    <property type="match status" value="2"/>
</dbReference>
<dbReference type="Proteomes" id="UP000247454">
    <property type="component" value="Unassembled WGS sequence"/>
</dbReference>
<evidence type="ECO:0000256" key="1">
    <source>
        <dbReference type="ARBA" id="ARBA00022729"/>
    </source>
</evidence>
<evidence type="ECO:0000259" key="2">
    <source>
        <dbReference type="Pfam" id="PF16640"/>
    </source>
</evidence>
<dbReference type="InterPro" id="IPR013783">
    <property type="entry name" value="Ig-like_fold"/>
</dbReference>
<keyword evidence="1" id="KW-0732">Signal</keyword>
<dbReference type="Pfam" id="PF01839">
    <property type="entry name" value="FG-GAP"/>
    <property type="match status" value="1"/>
</dbReference>
<keyword evidence="4" id="KW-1185">Reference proteome</keyword>
<feature type="non-terminal residue" evidence="3">
    <location>
        <position position="963"/>
    </location>
</feature>
<organism evidence="3 4">
    <name type="scientific">Phyllobacterium leguminum</name>
    <dbReference type="NCBI Taxonomy" id="314237"/>
    <lineage>
        <taxon>Bacteria</taxon>
        <taxon>Pseudomonadati</taxon>
        <taxon>Pseudomonadota</taxon>
        <taxon>Alphaproteobacteria</taxon>
        <taxon>Hyphomicrobiales</taxon>
        <taxon>Phyllobacteriaceae</taxon>
        <taxon>Phyllobacterium</taxon>
    </lineage>
</organism>
<feature type="domain" description="Bacterial Ig-like" evidence="2">
    <location>
        <begin position="765"/>
        <end position="856"/>
    </location>
</feature>
<dbReference type="Gene3D" id="2.60.40.10">
    <property type="entry name" value="Immunoglobulins"/>
    <property type="match status" value="3"/>
</dbReference>
<evidence type="ECO:0000313" key="3">
    <source>
        <dbReference type="EMBL" id="PYE84207.1"/>
    </source>
</evidence>
<dbReference type="Gene3D" id="2.130.10.130">
    <property type="entry name" value="Integrin alpha, N-terminal"/>
    <property type="match status" value="2"/>
</dbReference>
<evidence type="ECO:0000313" key="4">
    <source>
        <dbReference type="Proteomes" id="UP000247454"/>
    </source>
</evidence>
<dbReference type="RefSeq" id="WP_181418475.1">
    <property type="nucleotide sequence ID" value="NZ_QJTF01000048.1"/>
</dbReference>
<feature type="domain" description="Bacterial Ig-like" evidence="2">
    <location>
        <begin position="666"/>
        <end position="757"/>
    </location>
</feature>